<dbReference type="InterPro" id="IPR010982">
    <property type="entry name" value="Lambda_DNA-bd_dom_sf"/>
</dbReference>
<dbReference type="SUPFAM" id="SSF47413">
    <property type="entry name" value="lambda repressor-like DNA-binding domains"/>
    <property type="match status" value="1"/>
</dbReference>
<dbReference type="RefSeq" id="WP_161024565.1">
    <property type="nucleotide sequence ID" value="NZ_WWCJ01000003.1"/>
</dbReference>
<feature type="compositionally biased region" description="Basic and acidic residues" evidence="1">
    <location>
        <begin position="90"/>
        <end position="100"/>
    </location>
</feature>
<feature type="region of interest" description="Disordered" evidence="1">
    <location>
        <begin position="85"/>
        <end position="133"/>
    </location>
</feature>
<accession>A0A6N9HFF8</accession>
<dbReference type="SMART" id="SM00530">
    <property type="entry name" value="HTH_XRE"/>
    <property type="match status" value="1"/>
</dbReference>
<dbReference type="Gene3D" id="1.10.260.40">
    <property type="entry name" value="lambda repressor-like DNA-binding domains"/>
    <property type="match status" value="1"/>
</dbReference>
<dbReference type="Proteomes" id="UP000448575">
    <property type="component" value="Unassembled WGS sequence"/>
</dbReference>
<dbReference type="GO" id="GO:0003677">
    <property type="term" value="F:DNA binding"/>
    <property type="evidence" value="ECO:0007669"/>
    <property type="project" value="InterPro"/>
</dbReference>
<feature type="domain" description="HTH cro/C1-type" evidence="2">
    <location>
        <begin position="15"/>
        <end position="69"/>
    </location>
</feature>
<dbReference type="Pfam" id="PF01381">
    <property type="entry name" value="HTH_3"/>
    <property type="match status" value="1"/>
</dbReference>
<proteinExistence type="predicted"/>
<dbReference type="InterPro" id="IPR001387">
    <property type="entry name" value="Cro/C1-type_HTH"/>
</dbReference>
<dbReference type="PROSITE" id="PS50943">
    <property type="entry name" value="HTH_CROC1"/>
    <property type="match status" value="1"/>
</dbReference>
<name>A0A6N9HFF8_9BURK</name>
<keyword evidence="4" id="KW-1185">Reference proteome</keyword>
<evidence type="ECO:0000256" key="1">
    <source>
        <dbReference type="SAM" id="MobiDB-lite"/>
    </source>
</evidence>
<sequence length="133" mass="14502">MDFTIQTLDHLKPLIQGFRKKANLTQAAMAEKLGISQQSYAQIESNLASTSVDRLFTILRLMNVKLQVSDSDPDTLPVFQVKSKSSTRRRSIEAKAKVEGRGSQAGKVLPTNTKPGMAAAPAKVVKAGDTTEW</sequence>
<organism evidence="3 4">
    <name type="scientific">Pseudoduganella guangdongensis</name>
    <dbReference type="NCBI Taxonomy" id="2692179"/>
    <lineage>
        <taxon>Bacteria</taxon>
        <taxon>Pseudomonadati</taxon>
        <taxon>Pseudomonadota</taxon>
        <taxon>Betaproteobacteria</taxon>
        <taxon>Burkholderiales</taxon>
        <taxon>Oxalobacteraceae</taxon>
        <taxon>Telluria group</taxon>
        <taxon>Pseudoduganella</taxon>
    </lineage>
</organism>
<protein>
    <submittedName>
        <fullName evidence="3">Helix-turn-helix domain-containing protein</fullName>
    </submittedName>
</protein>
<evidence type="ECO:0000259" key="2">
    <source>
        <dbReference type="PROSITE" id="PS50943"/>
    </source>
</evidence>
<comment type="caution">
    <text evidence="3">The sequence shown here is derived from an EMBL/GenBank/DDBJ whole genome shotgun (WGS) entry which is preliminary data.</text>
</comment>
<evidence type="ECO:0000313" key="4">
    <source>
        <dbReference type="Proteomes" id="UP000448575"/>
    </source>
</evidence>
<gene>
    <name evidence="3" type="ORF">GTP41_05535</name>
</gene>
<dbReference type="CDD" id="cd00093">
    <property type="entry name" value="HTH_XRE"/>
    <property type="match status" value="1"/>
</dbReference>
<dbReference type="AlphaFoldDB" id="A0A6N9HFF8"/>
<evidence type="ECO:0000313" key="3">
    <source>
        <dbReference type="EMBL" id="MYN01555.1"/>
    </source>
</evidence>
<reference evidence="3 4" key="1">
    <citation type="submission" date="2019-12" db="EMBL/GenBank/DDBJ databases">
        <title>Novel species isolated from a subtropical stream in China.</title>
        <authorList>
            <person name="Lu H."/>
        </authorList>
    </citation>
    <scope>NUCLEOTIDE SEQUENCE [LARGE SCALE GENOMIC DNA]</scope>
    <source>
        <strain evidence="3 4">DS3</strain>
    </source>
</reference>
<dbReference type="EMBL" id="WWCJ01000003">
    <property type="protein sequence ID" value="MYN01555.1"/>
    <property type="molecule type" value="Genomic_DNA"/>
</dbReference>